<proteinExistence type="predicted"/>
<gene>
    <name evidence="3" type="ORF">NA56DRAFT_641524</name>
</gene>
<accession>A0A2J6QKW8</accession>
<feature type="region of interest" description="Disordered" evidence="1">
    <location>
        <begin position="168"/>
        <end position="189"/>
    </location>
</feature>
<evidence type="ECO:0000313" key="3">
    <source>
        <dbReference type="EMBL" id="PMD26876.1"/>
    </source>
</evidence>
<dbReference type="OrthoDB" id="3223416at2759"/>
<evidence type="ECO:0008006" key="5">
    <source>
        <dbReference type="Google" id="ProtNLM"/>
    </source>
</evidence>
<feature type="compositionally biased region" description="Basic and acidic residues" evidence="1">
    <location>
        <begin position="168"/>
        <end position="182"/>
    </location>
</feature>
<dbReference type="AlphaFoldDB" id="A0A2J6QKW8"/>
<dbReference type="EMBL" id="KZ613467">
    <property type="protein sequence ID" value="PMD26876.1"/>
    <property type="molecule type" value="Genomic_DNA"/>
</dbReference>
<organism evidence="3 4">
    <name type="scientific">Hyaloscypha hepaticicola</name>
    <dbReference type="NCBI Taxonomy" id="2082293"/>
    <lineage>
        <taxon>Eukaryota</taxon>
        <taxon>Fungi</taxon>
        <taxon>Dikarya</taxon>
        <taxon>Ascomycota</taxon>
        <taxon>Pezizomycotina</taxon>
        <taxon>Leotiomycetes</taxon>
        <taxon>Helotiales</taxon>
        <taxon>Hyaloscyphaceae</taxon>
        <taxon>Hyaloscypha</taxon>
    </lineage>
</organism>
<evidence type="ECO:0000313" key="4">
    <source>
        <dbReference type="Proteomes" id="UP000235672"/>
    </source>
</evidence>
<evidence type="ECO:0000256" key="1">
    <source>
        <dbReference type="SAM" id="MobiDB-lite"/>
    </source>
</evidence>
<name>A0A2J6QKW8_9HELO</name>
<keyword evidence="4" id="KW-1185">Reference proteome</keyword>
<keyword evidence="2" id="KW-0732">Signal</keyword>
<protein>
    <recommendedName>
        <fullName evidence="5">RmlC-like cupin</fullName>
    </recommendedName>
</protein>
<feature type="signal peptide" evidence="2">
    <location>
        <begin position="1"/>
        <end position="18"/>
    </location>
</feature>
<feature type="chain" id="PRO_5014451057" description="RmlC-like cupin" evidence="2">
    <location>
        <begin position="19"/>
        <end position="189"/>
    </location>
</feature>
<dbReference type="Proteomes" id="UP000235672">
    <property type="component" value="Unassembled WGS sequence"/>
</dbReference>
<evidence type="ECO:0000256" key="2">
    <source>
        <dbReference type="SAM" id="SignalP"/>
    </source>
</evidence>
<reference evidence="3 4" key="1">
    <citation type="submission" date="2016-05" db="EMBL/GenBank/DDBJ databases">
        <title>A degradative enzymes factory behind the ericoid mycorrhizal symbiosis.</title>
        <authorList>
            <consortium name="DOE Joint Genome Institute"/>
            <person name="Martino E."/>
            <person name="Morin E."/>
            <person name="Grelet G."/>
            <person name="Kuo A."/>
            <person name="Kohler A."/>
            <person name="Daghino S."/>
            <person name="Barry K."/>
            <person name="Choi C."/>
            <person name="Cichocki N."/>
            <person name="Clum A."/>
            <person name="Copeland A."/>
            <person name="Hainaut M."/>
            <person name="Haridas S."/>
            <person name="Labutti K."/>
            <person name="Lindquist E."/>
            <person name="Lipzen A."/>
            <person name="Khouja H.-R."/>
            <person name="Murat C."/>
            <person name="Ohm R."/>
            <person name="Olson A."/>
            <person name="Spatafora J."/>
            <person name="Veneault-Fourrey C."/>
            <person name="Henrissat B."/>
            <person name="Grigoriev I."/>
            <person name="Martin F."/>
            <person name="Perotto S."/>
        </authorList>
    </citation>
    <scope>NUCLEOTIDE SEQUENCE [LARGE SCALE GENOMIC DNA]</scope>
    <source>
        <strain evidence="3 4">UAMH 7357</strain>
    </source>
</reference>
<sequence length="189" mass="20511">MHLTFLLTVPTFFLPCIASTANHYLTLTAVTSDASSHAVLECWRFLTPFSSYPTTGISLPLANTSNTTYVVLPPRSAEGLHKPPHPMLFVLLSGLAHVTFPFNDQELWIQGGTEGGLIVANDVEGIGHFTEYPSEEESVALQLPFRDGIVLDHEVVGKGACSRNIQKYESERPGSGGEKQEVLRALSSG</sequence>